<feature type="compositionally biased region" description="Basic and acidic residues" evidence="1">
    <location>
        <begin position="119"/>
        <end position="129"/>
    </location>
</feature>
<evidence type="ECO:0000313" key="3">
    <source>
        <dbReference type="Proteomes" id="UP000623250"/>
    </source>
</evidence>
<dbReference type="EMBL" id="JAEMUK010000001">
    <property type="protein sequence ID" value="MBJ7541967.1"/>
    <property type="molecule type" value="Genomic_DNA"/>
</dbReference>
<evidence type="ECO:0000313" key="2">
    <source>
        <dbReference type="EMBL" id="MBJ7541967.1"/>
    </source>
</evidence>
<feature type="compositionally biased region" description="Basic and acidic residues" evidence="1">
    <location>
        <begin position="192"/>
        <end position="201"/>
    </location>
</feature>
<dbReference type="AlphaFoldDB" id="A0A8I1G7D7"/>
<evidence type="ECO:0000256" key="1">
    <source>
        <dbReference type="SAM" id="MobiDB-lite"/>
    </source>
</evidence>
<dbReference type="Proteomes" id="UP000623250">
    <property type="component" value="Unassembled WGS sequence"/>
</dbReference>
<accession>A0A8I1G7D7</accession>
<feature type="region of interest" description="Disordered" evidence="1">
    <location>
        <begin position="109"/>
        <end position="136"/>
    </location>
</feature>
<comment type="caution">
    <text evidence="2">The sequence shown here is derived from an EMBL/GenBank/DDBJ whole genome shotgun (WGS) entry which is preliminary data.</text>
</comment>
<gene>
    <name evidence="2" type="ORF">JDN41_00155</name>
</gene>
<dbReference type="RefSeq" id="WP_037240050.1">
    <property type="nucleotide sequence ID" value="NZ_JAEMUK010000001.1"/>
</dbReference>
<proteinExistence type="predicted"/>
<feature type="region of interest" description="Disordered" evidence="1">
    <location>
        <begin position="156"/>
        <end position="201"/>
    </location>
</feature>
<keyword evidence="3" id="KW-1185">Reference proteome</keyword>
<protein>
    <submittedName>
        <fullName evidence="2">Uncharacterized protein</fullName>
    </submittedName>
</protein>
<reference evidence="2 3" key="1">
    <citation type="submission" date="2020-12" db="EMBL/GenBank/DDBJ databases">
        <title>Revised draft genomes of Rhodomicrobium vannielii ATCC 17100 and Rhodomicrobium udaipurense JA643.</title>
        <authorList>
            <person name="Conners E.M."/>
            <person name="Davenport E.J."/>
            <person name="Bose A."/>
        </authorList>
    </citation>
    <scope>NUCLEOTIDE SEQUENCE [LARGE SCALE GENOMIC DNA]</scope>
    <source>
        <strain evidence="2 3">JA643</strain>
    </source>
</reference>
<sequence>MSEAPARGNFIAGLNRGKEMGSKDPDFTGRLGVPGREHEHRLVLWTHRDSRGRAYFAGSINGLPIDGNALAQIERLADQHQTATGEVLEVAPNLELGPRQVILFHNGFKEPQATDTPEEAEKRAKRPDFWGRLNPGDGTPGVALSVWLRTDRYQNPLLTGSTSYPIPGRTDGLDEQAPDQASAETGRKGRRRSGDEGRDER</sequence>
<name>A0A8I1G7D7_9HYPH</name>
<organism evidence="2 3">
    <name type="scientific">Rhodomicrobium udaipurense</name>
    <dbReference type="NCBI Taxonomy" id="1202716"/>
    <lineage>
        <taxon>Bacteria</taxon>
        <taxon>Pseudomonadati</taxon>
        <taxon>Pseudomonadota</taxon>
        <taxon>Alphaproteobacteria</taxon>
        <taxon>Hyphomicrobiales</taxon>
        <taxon>Hyphomicrobiaceae</taxon>
        <taxon>Rhodomicrobium</taxon>
    </lineage>
</organism>